<dbReference type="InterPro" id="IPR007527">
    <property type="entry name" value="Znf_SWIM"/>
</dbReference>
<keyword evidence="1" id="KW-0378">Hydrolase</keyword>
<feature type="compositionally biased region" description="Low complexity" evidence="3">
    <location>
        <begin position="81"/>
        <end position="110"/>
    </location>
</feature>
<dbReference type="Gene3D" id="3.40.50.300">
    <property type="entry name" value="P-loop containing nucleotide triphosphate hydrolases"/>
    <property type="match status" value="1"/>
</dbReference>
<gene>
    <name evidence="5" type="ORF">LNV07_14200</name>
</gene>
<keyword evidence="2" id="KW-0863">Zinc-finger</keyword>
<feature type="region of interest" description="Disordered" evidence="3">
    <location>
        <begin position="134"/>
        <end position="153"/>
    </location>
</feature>
<comment type="caution">
    <text evidence="5">The sequence shown here is derived from an EMBL/GenBank/DDBJ whole genome shotgun (WGS) entry which is preliminary data.</text>
</comment>
<evidence type="ECO:0000256" key="3">
    <source>
        <dbReference type="SAM" id="MobiDB-lite"/>
    </source>
</evidence>
<feature type="compositionally biased region" description="Low complexity" evidence="3">
    <location>
        <begin position="223"/>
        <end position="233"/>
    </location>
</feature>
<feature type="region of interest" description="Disordered" evidence="3">
    <location>
        <begin position="222"/>
        <end position="242"/>
    </location>
</feature>
<dbReference type="InterPro" id="IPR049730">
    <property type="entry name" value="SNF2/RAD54-like_C"/>
</dbReference>
<dbReference type="SUPFAM" id="SSF52540">
    <property type="entry name" value="P-loop containing nucleoside triphosphate hydrolases"/>
    <property type="match status" value="2"/>
</dbReference>
<dbReference type="Pfam" id="PF00271">
    <property type="entry name" value="Helicase_C"/>
    <property type="match status" value="1"/>
</dbReference>
<dbReference type="InterPro" id="IPR027417">
    <property type="entry name" value="P-loop_NTPase"/>
</dbReference>
<keyword evidence="2" id="KW-0862">Zinc</keyword>
<dbReference type="InterPro" id="IPR001650">
    <property type="entry name" value="Helicase_C-like"/>
</dbReference>
<evidence type="ECO:0000259" key="4">
    <source>
        <dbReference type="PROSITE" id="PS50966"/>
    </source>
</evidence>
<keyword evidence="5" id="KW-0547">Nucleotide-binding</keyword>
<feature type="region of interest" description="Disordered" evidence="3">
    <location>
        <begin position="75"/>
        <end position="111"/>
    </location>
</feature>
<name>A0ABT2YGQ5_9BURK</name>
<keyword evidence="5" id="KW-0067">ATP-binding</keyword>
<keyword evidence="2" id="KW-0479">Metal-binding</keyword>
<evidence type="ECO:0000313" key="5">
    <source>
        <dbReference type="EMBL" id="MCV2369233.1"/>
    </source>
</evidence>
<evidence type="ECO:0000256" key="2">
    <source>
        <dbReference type="PROSITE-ProRule" id="PRU00325"/>
    </source>
</evidence>
<dbReference type="GO" id="GO:0004386">
    <property type="term" value="F:helicase activity"/>
    <property type="evidence" value="ECO:0007669"/>
    <property type="project" value="UniProtKB-KW"/>
</dbReference>
<protein>
    <submittedName>
        <fullName evidence="5">DEAD/DEAH box helicase</fullName>
    </submittedName>
</protein>
<proteinExistence type="predicted"/>
<dbReference type="EMBL" id="JAJIRN010000006">
    <property type="protein sequence ID" value="MCV2369233.1"/>
    <property type="molecule type" value="Genomic_DNA"/>
</dbReference>
<dbReference type="PROSITE" id="PS50966">
    <property type="entry name" value="ZF_SWIM"/>
    <property type="match status" value="1"/>
</dbReference>
<dbReference type="InterPro" id="IPR038718">
    <property type="entry name" value="SNF2-like_sf"/>
</dbReference>
<dbReference type="PANTHER" id="PTHR10799">
    <property type="entry name" value="SNF2/RAD54 HELICASE FAMILY"/>
    <property type="match status" value="1"/>
</dbReference>
<dbReference type="Gene3D" id="3.40.50.10810">
    <property type="entry name" value="Tandem AAA-ATPase domain"/>
    <property type="match status" value="1"/>
</dbReference>
<sequence>MAIAPKTRSKTSAKTVIAASSVKPAAAVSKPVVAAKPAKAAKAPAAAKAVVKKTAVKKAAVKAETKPVAAKKTVAAKKASKPVEVAKPVPAKKAAAKPPSDVTSKTASKTTSKKVVKPIEAVLAAAVVAPAAKPVVKPAAKRSSKPAEEVTKKALVKKASPKLVAVPDLARSVEPVVPVPVSKAKPKPAPKQVVPVAVKPVEPLVAAKKPVKKSAEPVKAKAKAVAPPAKTAKSSTGRSKPVAKPVALPVAPAAPPAIPKPPAKFALQRPNAAAAGVFGDYVVAELAGEQTWAVSVRGTSLSDCRCSCADFRFGERGSCEHVEFALGSLLDSPQQRAALEQGLRADYSEVLMGYGAARYLRWRQGQLCPMELAREAQALLDERGRLPADDADAVGRLTGLLQMATELGAEVRVEAGVWEQVALGRDARQRVQGLAQAYPQGLESPALRGLLKLPLPLYQLESALFAACAGRALVADDLGLGLYAPAYAAAELFARHFGVERVLVLCAESAQTRWLGEARILSHASAQMIWGDAGTRQSQCQSLGQGGLEIKIASLSSLRQDLTLLQGFAPELIVVDEAARLDADALALLRRLDKGFLLMLSGQVLDEQPQQLLALVELLDRHRNGPWERFLSRHVRRSGQAMHFYALERLDQTLERVMFSRSRAELQPTLPVALVQLRAVPLTSQQSLLQQPLLADLRRAVARWQRSAYVSESELLHLQQTLQHLRRLAISPQLLAPEVGVADAPKLTAVAALTRELLGAAAEHLLVFCQWDDALSLLAARLQAGGTAFVQLHAEQTLAQRIELVRQWRDDSARAVLLCSDRAALGLDLQIERAALVNLELPWGEALLEQRLVCLADEHSRGLPLIQLLAQTGLEQAMLQALDGVADLPAGSLDGDASRQLLLGDEPSRFMQALTALCSVLTD</sequence>
<organism evidence="5 6">
    <name type="scientific">Roseateles oligotrophus</name>
    <dbReference type="NCBI Taxonomy" id="1769250"/>
    <lineage>
        <taxon>Bacteria</taxon>
        <taxon>Pseudomonadati</taxon>
        <taxon>Pseudomonadota</taxon>
        <taxon>Betaproteobacteria</taxon>
        <taxon>Burkholderiales</taxon>
        <taxon>Sphaerotilaceae</taxon>
        <taxon>Roseateles</taxon>
    </lineage>
</organism>
<dbReference type="Pfam" id="PF00176">
    <property type="entry name" value="SNF2-rel_dom"/>
    <property type="match status" value="1"/>
</dbReference>
<keyword evidence="6" id="KW-1185">Reference proteome</keyword>
<accession>A0ABT2YGQ5</accession>
<evidence type="ECO:0000256" key="1">
    <source>
        <dbReference type="ARBA" id="ARBA00022801"/>
    </source>
</evidence>
<keyword evidence="5" id="KW-0347">Helicase</keyword>
<evidence type="ECO:0000313" key="6">
    <source>
        <dbReference type="Proteomes" id="UP001209701"/>
    </source>
</evidence>
<dbReference type="CDD" id="cd18793">
    <property type="entry name" value="SF2_C_SNF"/>
    <property type="match status" value="1"/>
</dbReference>
<feature type="domain" description="SWIM-type" evidence="4">
    <location>
        <begin position="292"/>
        <end position="330"/>
    </location>
</feature>
<reference evidence="5 6" key="1">
    <citation type="submission" date="2021-11" db="EMBL/GenBank/DDBJ databases">
        <authorList>
            <person name="Liang Q."/>
            <person name="Mou H."/>
            <person name="Liu Z."/>
        </authorList>
    </citation>
    <scope>NUCLEOTIDE SEQUENCE [LARGE SCALE GENOMIC DNA]</scope>
    <source>
        <strain evidence="5 6">CHU3</strain>
    </source>
</reference>
<dbReference type="Proteomes" id="UP001209701">
    <property type="component" value="Unassembled WGS sequence"/>
</dbReference>
<dbReference type="RefSeq" id="WP_263571827.1">
    <property type="nucleotide sequence ID" value="NZ_JAJIRN010000006.1"/>
</dbReference>
<dbReference type="InterPro" id="IPR000330">
    <property type="entry name" value="SNF2_N"/>
</dbReference>